<evidence type="ECO:0000313" key="2">
    <source>
        <dbReference type="EMBL" id="EFL45309.1"/>
    </source>
</evidence>
<proteinExistence type="predicted"/>
<evidence type="ECO:0000256" key="1">
    <source>
        <dbReference type="SAM" id="Phobius"/>
    </source>
</evidence>
<evidence type="ECO:0000313" key="3">
    <source>
        <dbReference type="Proteomes" id="UP000003610"/>
    </source>
</evidence>
<feature type="transmembrane region" description="Helical" evidence="1">
    <location>
        <begin position="12"/>
        <end position="29"/>
    </location>
</feature>
<accession>E1KTA7</accession>
<reference evidence="2 3" key="1">
    <citation type="submission" date="2010-08" db="EMBL/GenBank/DDBJ databases">
        <authorList>
            <person name="Durkin A.S."/>
            <person name="Madupu R."/>
            <person name="Torralba M."/>
            <person name="Gillis M."/>
            <person name="Methe B."/>
            <person name="Sutton G."/>
            <person name="Nelson K.E."/>
        </authorList>
    </citation>
    <scope>NUCLEOTIDE SEQUENCE [LARGE SCALE GENOMIC DNA]</scope>
    <source>
        <strain evidence="2 3">FB035-09AN</strain>
    </source>
</reference>
<dbReference type="AlphaFoldDB" id="E1KTA7"/>
<name>E1KTA7_9BACT</name>
<dbReference type="STRING" id="866771.HMPREF9296_0382"/>
<keyword evidence="1" id="KW-1133">Transmembrane helix</keyword>
<keyword evidence="1" id="KW-0812">Transmembrane</keyword>
<sequence length="37" mass="4566">MPSIWYSKSRHCYIFYCYNFCVAVYVAEFDRMMIVKT</sequence>
<organism evidence="2 3">
    <name type="scientific">Prevotella disiens FB035-09AN</name>
    <dbReference type="NCBI Taxonomy" id="866771"/>
    <lineage>
        <taxon>Bacteria</taxon>
        <taxon>Pseudomonadati</taxon>
        <taxon>Bacteroidota</taxon>
        <taxon>Bacteroidia</taxon>
        <taxon>Bacteroidales</taxon>
        <taxon>Prevotellaceae</taxon>
        <taxon>Prevotella</taxon>
    </lineage>
</organism>
<gene>
    <name evidence="2" type="ORF">HMPREF9296_0382</name>
</gene>
<keyword evidence="1" id="KW-0472">Membrane</keyword>
<dbReference type="Proteomes" id="UP000003610">
    <property type="component" value="Unassembled WGS sequence"/>
</dbReference>
<comment type="caution">
    <text evidence="2">The sequence shown here is derived from an EMBL/GenBank/DDBJ whole genome shotgun (WGS) entry which is preliminary data.</text>
</comment>
<protein>
    <submittedName>
        <fullName evidence="2">Uncharacterized protein</fullName>
    </submittedName>
</protein>
<dbReference type="EMBL" id="AEDO01000052">
    <property type="protein sequence ID" value="EFL45309.1"/>
    <property type="molecule type" value="Genomic_DNA"/>
</dbReference>